<dbReference type="PROSITE" id="PS51186">
    <property type="entry name" value="GNAT"/>
    <property type="match status" value="1"/>
</dbReference>
<keyword evidence="2 4" id="KW-0012">Acyltransferase</keyword>
<evidence type="ECO:0000259" key="3">
    <source>
        <dbReference type="PROSITE" id="PS51186"/>
    </source>
</evidence>
<accession>A0AAE9NRK9</accession>
<dbReference type="InterPro" id="IPR000182">
    <property type="entry name" value="GNAT_dom"/>
</dbReference>
<evidence type="ECO:0000313" key="5">
    <source>
        <dbReference type="Proteomes" id="UP001059272"/>
    </source>
</evidence>
<dbReference type="InterPro" id="IPR016181">
    <property type="entry name" value="Acyl_CoA_acyltransferase"/>
</dbReference>
<proteinExistence type="predicted"/>
<dbReference type="SUPFAM" id="SSF55729">
    <property type="entry name" value="Acyl-CoA N-acyltransferases (Nat)"/>
    <property type="match status" value="1"/>
</dbReference>
<organism evidence="4 5">
    <name type="scientific">Pectobacterium polonicum</name>
    <dbReference type="NCBI Taxonomy" id="2485124"/>
    <lineage>
        <taxon>Bacteria</taxon>
        <taxon>Pseudomonadati</taxon>
        <taxon>Pseudomonadota</taxon>
        <taxon>Gammaproteobacteria</taxon>
        <taxon>Enterobacterales</taxon>
        <taxon>Pectobacteriaceae</taxon>
        <taxon>Pectobacterium</taxon>
    </lineage>
</organism>
<evidence type="ECO:0000313" key="4">
    <source>
        <dbReference type="EMBL" id="UVO08463.1"/>
    </source>
</evidence>
<dbReference type="GO" id="GO:0016747">
    <property type="term" value="F:acyltransferase activity, transferring groups other than amino-acyl groups"/>
    <property type="evidence" value="ECO:0007669"/>
    <property type="project" value="InterPro"/>
</dbReference>
<dbReference type="AlphaFoldDB" id="A0AAE9NRK9"/>
<dbReference type="InterPro" id="IPR050680">
    <property type="entry name" value="YpeA/RimI_acetyltransf"/>
</dbReference>
<dbReference type="EMBL" id="CP090065">
    <property type="protein sequence ID" value="UVO08463.1"/>
    <property type="molecule type" value="Genomic_DNA"/>
</dbReference>
<dbReference type="RefSeq" id="WP_137741840.1">
    <property type="nucleotide sequence ID" value="NZ_CP090065.1"/>
</dbReference>
<name>A0AAE9NRK9_9GAMM</name>
<protein>
    <submittedName>
        <fullName evidence="4">GNAT family N-acetyltransferase</fullName>
        <ecNumber evidence="4">2.3.1.-</ecNumber>
    </submittedName>
</protein>
<dbReference type="EC" id="2.3.1.-" evidence="4"/>
<dbReference type="KEGG" id="ppoo:LW347_00140"/>
<feature type="domain" description="N-acetyltransferase" evidence="3">
    <location>
        <begin position="4"/>
        <end position="165"/>
    </location>
</feature>
<reference evidence="4" key="1">
    <citation type="submission" date="2021-12" db="EMBL/GenBank/DDBJ databases">
        <title>Genome sequence of novel Pectobacterium sp. causing blackleg.</title>
        <authorList>
            <person name="Wang J."/>
        </authorList>
    </citation>
    <scope>NUCLEOTIDE SEQUENCE</scope>
    <source>
        <strain evidence="4">BY21311</strain>
    </source>
</reference>
<dbReference type="CDD" id="cd04301">
    <property type="entry name" value="NAT_SF"/>
    <property type="match status" value="1"/>
</dbReference>
<dbReference type="Proteomes" id="UP001059272">
    <property type="component" value="Chromosome"/>
</dbReference>
<dbReference type="Pfam" id="PF00583">
    <property type="entry name" value="Acetyltransf_1"/>
    <property type="match status" value="1"/>
</dbReference>
<evidence type="ECO:0000256" key="1">
    <source>
        <dbReference type="ARBA" id="ARBA00022679"/>
    </source>
</evidence>
<keyword evidence="1 4" id="KW-0808">Transferase</keyword>
<evidence type="ECO:0000256" key="2">
    <source>
        <dbReference type="ARBA" id="ARBA00023315"/>
    </source>
</evidence>
<gene>
    <name evidence="4" type="ORF">LW347_00140</name>
</gene>
<dbReference type="PANTHER" id="PTHR43420">
    <property type="entry name" value="ACETYLTRANSFERASE"/>
    <property type="match status" value="1"/>
</dbReference>
<dbReference type="Gene3D" id="3.40.630.30">
    <property type="match status" value="1"/>
</dbReference>
<sequence>MATFVVRHINNSDLDDFRRVRLEALRLHPEAFGASFEEESQQPETFFAERLRLNSIFGGYDLQNRLQGIVGVSINTAPKLRHVAMIWGMYVRAEMRGTGLSRSLLDAALQVSCKAKTVKLSVAATNKSARALYCSFGFREWATDSAALYIDGEYHDEILMRLDIN</sequence>